<organism evidence="8 9">
    <name type="scientific">Diaphorina citri</name>
    <name type="common">Asian citrus psyllid</name>
    <dbReference type="NCBI Taxonomy" id="121845"/>
    <lineage>
        <taxon>Eukaryota</taxon>
        <taxon>Metazoa</taxon>
        <taxon>Ecdysozoa</taxon>
        <taxon>Arthropoda</taxon>
        <taxon>Hexapoda</taxon>
        <taxon>Insecta</taxon>
        <taxon>Pterygota</taxon>
        <taxon>Neoptera</taxon>
        <taxon>Paraneoptera</taxon>
        <taxon>Hemiptera</taxon>
        <taxon>Sternorrhyncha</taxon>
        <taxon>Psylloidea</taxon>
        <taxon>Psyllidae</taxon>
        <taxon>Diaphorininae</taxon>
        <taxon>Diaphorina</taxon>
    </lineage>
</organism>
<dbReference type="GO" id="GO:0036064">
    <property type="term" value="C:ciliary basal body"/>
    <property type="evidence" value="ECO:0007669"/>
    <property type="project" value="TreeGrafter"/>
</dbReference>
<evidence type="ECO:0000256" key="2">
    <source>
        <dbReference type="ARBA" id="ARBA00010841"/>
    </source>
</evidence>
<keyword evidence="4 7" id="KW-0175">Coiled coil</keyword>
<feature type="coiled-coil region" evidence="7">
    <location>
        <begin position="93"/>
        <end position="141"/>
    </location>
</feature>
<dbReference type="GeneID" id="113467327"/>
<comment type="subcellular location">
    <subcellularLocation>
        <location evidence="1">Cell projection</location>
        <location evidence="1">Cilium</location>
    </subcellularLocation>
</comment>
<keyword evidence="8" id="KW-1185">Reference proteome</keyword>
<gene>
    <name evidence="9" type="primary">LOC113467327</name>
</gene>
<reference evidence="9" key="1">
    <citation type="submission" date="2025-08" db="UniProtKB">
        <authorList>
            <consortium name="RefSeq"/>
        </authorList>
    </citation>
    <scope>IDENTIFICATION</scope>
</reference>
<feature type="coiled-coil region" evidence="7">
    <location>
        <begin position="5"/>
        <end position="39"/>
    </location>
</feature>
<evidence type="ECO:0000313" key="9">
    <source>
        <dbReference type="RefSeq" id="XP_026679239.1"/>
    </source>
</evidence>
<feature type="coiled-coil region" evidence="7">
    <location>
        <begin position="174"/>
        <end position="226"/>
    </location>
</feature>
<evidence type="ECO:0000256" key="7">
    <source>
        <dbReference type="SAM" id="Coils"/>
    </source>
</evidence>
<dbReference type="KEGG" id="dci:113467327"/>
<proteinExistence type="inferred from homology"/>
<protein>
    <recommendedName>
        <fullName evidence="3">Cilia- and flagella-associated protein 157</fullName>
    </recommendedName>
</protein>
<evidence type="ECO:0000256" key="6">
    <source>
        <dbReference type="ARBA" id="ARBA00023273"/>
    </source>
</evidence>
<dbReference type="AlphaFoldDB" id="A0A3Q0ISI9"/>
<dbReference type="PANTHER" id="PTHR31954">
    <property type="entry name" value="CILIA- AND FLAGELLA-ASSOCIATED PROTEIN 157"/>
    <property type="match status" value="1"/>
</dbReference>
<keyword evidence="5" id="KW-0969">Cilium</keyword>
<dbReference type="STRING" id="121845.A0A3Q0ISI9"/>
<dbReference type="PaxDb" id="121845-A0A3Q0ISI9"/>
<keyword evidence="6" id="KW-0966">Cell projection</keyword>
<evidence type="ECO:0000256" key="5">
    <source>
        <dbReference type="ARBA" id="ARBA00023069"/>
    </source>
</evidence>
<sequence length="267" mass="32028">MLIQREGKLNSLEEFRQAKEELMRKFQEQEEKFQQQEKRHDDQLYEVEKQYMLDRDRLQKELEKRLLQLSADFRPHSNLRILMLDLKENYMKMKQSYAQITAFENQNAALSEQVDHWKAKHNQAYSQLTKLSEQMKEQSQKTRHNLRKQQVMQRRVVLKKQRLMLDLKENYMKMKESYAQITAFENQNAALSEQVNHWKAKHNQAYSQLTKLSEQLKEQSQKTRQEDVALHSTKHELDKLQRIVHQAATAIKHTVEVSQSEVCRTGS</sequence>
<dbReference type="Proteomes" id="UP000079169">
    <property type="component" value="Unplaced"/>
</dbReference>
<evidence type="ECO:0000256" key="3">
    <source>
        <dbReference type="ARBA" id="ARBA00014087"/>
    </source>
</evidence>
<name>A0A3Q0ISI9_DIACI</name>
<dbReference type="RefSeq" id="XP_026679239.1">
    <property type="nucleotide sequence ID" value="XM_026823438.1"/>
</dbReference>
<dbReference type="GO" id="GO:0008017">
    <property type="term" value="F:microtubule binding"/>
    <property type="evidence" value="ECO:0007669"/>
    <property type="project" value="TreeGrafter"/>
</dbReference>
<evidence type="ECO:0000313" key="8">
    <source>
        <dbReference type="Proteomes" id="UP000079169"/>
    </source>
</evidence>
<comment type="similarity">
    <text evidence="2">Belongs to the CFAP157 family.</text>
</comment>
<dbReference type="InterPro" id="IPR038844">
    <property type="entry name" value="CFAP157"/>
</dbReference>
<evidence type="ECO:0000256" key="1">
    <source>
        <dbReference type="ARBA" id="ARBA00004138"/>
    </source>
</evidence>
<evidence type="ECO:0000256" key="4">
    <source>
        <dbReference type="ARBA" id="ARBA00023054"/>
    </source>
</evidence>
<accession>A0A3Q0ISI9</accession>
<dbReference type="PANTHER" id="PTHR31954:SF1">
    <property type="entry name" value="CILIA- AND FLAGELLA-ASSOCIATED PROTEIN 157"/>
    <property type="match status" value="1"/>
</dbReference>